<keyword evidence="3" id="KW-1185">Reference proteome</keyword>
<dbReference type="AlphaFoldDB" id="A0A165M7G4"/>
<keyword evidence="1" id="KW-1133">Transmembrane helix</keyword>
<name>A0A165M7G4_9APHY</name>
<dbReference type="EMBL" id="KV429108">
    <property type="protein sequence ID" value="KZT65317.1"/>
    <property type="molecule type" value="Genomic_DNA"/>
</dbReference>
<feature type="transmembrane region" description="Helical" evidence="1">
    <location>
        <begin position="6"/>
        <end position="23"/>
    </location>
</feature>
<feature type="transmembrane region" description="Helical" evidence="1">
    <location>
        <begin position="119"/>
        <end position="142"/>
    </location>
</feature>
<evidence type="ECO:0000313" key="2">
    <source>
        <dbReference type="EMBL" id="KZT65317.1"/>
    </source>
</evidence>
<reference evidence="2 3" key="1">
    <citation type="journal article" date="2016" name="Mol. Biol. Evol.">
        <title>Comparative Genomics of Early-Diverging Mushroom-Forming Fungi Provides Insights into the Origins of Lignocellulose Decay Capabilities.</title>
        <authorList>
            <person name="Nagy L.G."/>
            <person name="Riley R."/>
            <person name="Tritt A."/>
            <person name="Adam C."/>
            <person name="Daum C."/>
            <person name="Floudas D."/>
            <person name="Sun H."/>
            <person name="Yadav J.S."/>
            <person name="Pangilinan J."/>
            <person name="Larsson K.H."/>
            <person name="Matsuura K."/>
            <person name="Barry K."/>
            <person name="Labutti K."/>
            <person name="Kuo R."/>
            <person name="Ohm R.A."/>
            <person name="Bhattacharya S.S."/>
            <person name="Shirouzu T."/>
            <person name="Yoshinaga Y."/>
            <person name="Martin F.M."/>
            <person name="Grigoriev I.V."/>
            <person name="Hibbett D.S."/>
        </authorList>
    </citation>
    <scope>NUCLEOTIDE SEQUENCE [LARGE SCALE GENOMIC DNA]</scope>
    <source>
        <strain evidence="2 3">L-15889</strain>
    </source>
</reference>
<dbReference type="Proteomes" id="UP000076727">
    <property type="component" value="Unassembled WGS sequence"/>
</dbReference>
<accession>A0A165M7G4</accession>
<dbReference type="OrthoDB" id="2802163at2759"/>
<feature type="transmembrane region" description="Helical" evidence="1">
    <location>
        <begin position="76"/>
        <end position="98"/>
    </location>
</feature>
<proteinExistence type="predicted"/>
<evidence type="ECO:0000313" key="3">
    <source>
        <dbReference type="Proteomes" id="UP000076727"/>
    </source>
</evidence>
<keyword evidence="1" id="KW-0812">Transmembrane</keyword>
<sequence length="151" mass="16724">MAGDVLILSSAAIFAAMRMYALFHQSWSLFGFTLTLGLINPMISMYTFIISTPVLLHITPTYQTCSIHTANASNLYVWMMGARAASVVFDSFVFFLTWRGTKFVGMHKLKKTLLVDTTVYFGFLFILNLGGICIAIAQLLFIDAISTLTAV</sequence>
<protein>
    <submittedName>
        <fullName evidence="2">Uncharacterized protein</fullName>
    </submittedName>
</protein>
<gene>
    <name evidence="2" type="ORF">DAEQUDRAFT_731593</name>
</gene>
<keyword evidence="1" id="KW-0472">Membrane</keyword>
<organism evidence="2 3">
    <name type="scientific">Daedalea quercina L-15889</name>
    <dbReference type="NCBI Taxonomy" id="1314783"/>
    <lineage>
        <taxon>Eukaryota</taxon>
        <taxon>Fungi</taxon>
        <taxon>Dikarya</taxon>
        <taxon>Basidiomycota</taxon>
        <taxon>Agaricomycotina</taxon>
        <taxon>Agaricomycetes</taxon>
        <taxon>Polyporales</taxon>
        <taxon>Fomitopsis</taxon>
    </lineage>
</organism>
<feature type="transmembrane region" description="Helical" evidence="1">
    <location>
        <begin position="30"/>
        <end position="56"/>
    </location>
</feature>
<evidence type="ECO:0000256" key="1">
    <source>
        <dbReference type="SAM" id="Phobius"/>
    </source>
</evidence>